<dbReference type="EMBL" id="LAZR01030606">
    <property type="protein sequence ID" value="KKL56115.1"/>
    <property type="molecule type" value="Genomic_DNA"/>
</dbReference>
<accession>A0A0F9FFT0</accession>
<gene>
    <name evidence="1" type="ORF">LCGC14_2248650</name>
</gene>
<proteinExistence type="predicted"/>
<sequence>MTGNYEHISDSLAINPSQIAEHHAMFPDVDVLSDGRIRFTSVRQQSKYIDKCGFQKLPQKIKRLGRRTIYSVRLGL</sequence>
<reference evidence="1" key="1">
    <citation type="journal article" date="2015" name="Nature">
        <title>Complex archaea that bridge the gap between prokaryotes and eukaryotes.</title>
        <authorList>
            <person name="Spang A."/>
            <person name="Saw J.H."/>
            <person name="Jorgensen S.L."/>
            <person name="Zaremba-Niedzwiedzka K."/>
            <person name="Martijn J."/>
            <person name="Lind A.E."/>
            <person name="van Eijk R."/>
            <person name="Schleper C."/>
            <person name="Guy L."/>
            <person name="Ettema T.J."/>
        </authorList>
    </citation>
    <scope>NUCLEOTIDE SEQUENCE</scope>
</reference>
<comment type="caution">
    <text evidence="1">The sequence shown here is derived from an EMBL/GenBank/DDBJ whole genome shotgun (WGS) entry which is preliminary data.</text>
</comment>
<dbReference type="AlphaFoldDB" id="A0A0F9FFT0"/>
<evidence type="ECO:0000313" key="1">
    <source>
        <dbReference type="EMBL" id="KKL56115.1"/>
    </source>
</evidence>
<protein>
    <submittedName>
        <fullName evidence="1">Uncharacterized protein</fullName>
    </submittedName>
</protein>
<organism evidence="1">
    <name type="scientific">marine sediment metagenome</name>
    <dbReference type="NCBI Taxonomy" id="412755"/>
    <lineage>
        <taxon>unclassified sequences</taxon>
        <taxon>metagenomes</taxon>
        <taxon>ecological metagenomes</taxon>
    </lineage>
</organism>
<name>A0A0F9FFT0_9ZZZZ</name>